<evidence type="ECO:0000259" key="1">
    <source>
        <dbReference type="Pfam" id="PF12146"/>
    </source>
</evidence>
<dbReference type="Gene3D" id="3.40.50.1820">
    <property type="entry name" value="alpha/beta hydrolase"/>
    <property type="match status" value="1"/>
</dbReference>
<name>A0A1Y6CJ81_9BACT</name>
<dbReference type="OrthoDB" id="5289380at2"/>
<dbReference type="InterPro" id="IPR029058">
    <property type="entry name" value="AB_hydrolase_fold"/>
</dbReference>
<evidence type="ECO:0000313" key="3">
    <source>
        <dbReference type="Proteomes" id="UP000192907"/>
    </source>
</evidence>
<organism evidence="2 3">
    <name type="scientific">Pseudobacteriovorax antillogorgiicola</name>
    <dbReference type="NCBI Taxonomy" id="1513793"/>
    <lineage>
        <taxon>Bacteria</taxon>
        <taxon>Pseudomonadati</taxon>
        <taxon>Bdellovibrionota</taxon>
        <taxon>Oligoflexia</taxon>
        <taxon>Oligoflexales</taxon>
        <taxon>Pseudobacteriovoracaceae</taxon>
        <taxon>Pseudobacteriovorax</taxon>
    </lineage>
</organism>
<sequence>MSFLKQGSSQIYYQTAGDSGPWVTLVNGHTRTHKDFKMMSKVLVNAGFRCLSFDNRGSGESTCELEFGFPELVSDVINLWDELDISESHLLGISMGGMICQKLASEHPQRISSLILVSTTAHAEWIKADSHWGTSFDEVMDKLETYFAPVFVEKNKLLVKSMAKQIWSGIETGSFSSGASKQKAAMKGIDLSSMLQDIKARTLILHGIEDQIIDPRAGSELDDGIPNSELKLIDGVGHLLLAEYSQSLYQDVLSFIQSKR</sequence>
<dbReference type="InterPro" id="IPR022742">
    <property type="entry name" value="Hydrolase_4"/>
</dbReference>
<gene>
    <name evidence="2" type="ORF">SAMN06296036_12325</name>
</gene>
<dbReference type="AlphaFoldDB" id="A0A1Y6CJ81"/>
<dbReference type="STRING" id="1513793.SAMN06296036_12325"/>
<keyword evidence="3" id="KW-1185">Reference proteome</keyword>
<dbReference type="InterPro" id="IPR050471">
    <property type="entry name" value="AB_hydrolase"/>
</dbReference>
<evidence type="ECO:0000313" key="2">
    <source>
        <dbReference type="EMBL" id="SMF66368.1"/>
    </source>
</evidence>
<dbReference type="EMBL" id="FWZT01000023">
    <property type="protein sequence ID" value="SMF66368.1"/>
    <property type="molecule type" value="Genomic_DNA"/>
</dbReference>
<dbReference type="PANTHER" id="PTHR43433:SF5">
    <property type="entry name" value="AB HYDROLASE-1 DOMAIN-CONTAINING PROTEIN"/>
    <property type="match status" value="1"/>
</dbReference>
<dbReference type="PRINTS" id="PR00111">
    <property type="entry name" value="ABHYDROLASE"/>
</dbReference>
<dbReference type="Pfam" id="PF12146">
    <property type="entry name" value="Hydrolase_4"/>
    <property type="match status" value="1"/>
</dbReference>
<proteinExistence type="predicted"/>
<dbReference type="Proteomes" id="UP000192907">
    <property type="component" value="Unassembled WGS sequence"/>
</dbReference>
<dbReference type="RefSeq" id="WP_132323581.1">
    <property type="nucleotide sequence ID" value="NZ_FWZT01000023.1"/>
</dbReference>
<reference evidence="3" key="1">
    <citation type="submission" date="2017-04" db="EMBL/GenBank/DDBJ databases">
        <authorList>
            <person name="Varghese N."/>
            <person name="Submissions S."/>
        </authorList>
    </citation>
    <scope>NUCLEOTIDE SEQUENCE [LARGE SCALE GENOMIC DNA]</scope>
    <source>
        <strain evidence="3">RKEM611</strain>
    </source>
</reference>
<dbReference type="InterPro" id="IPR000073">
    <property type="entry name" value="AB_hydrolase_1"/>
</dbReference>
<accession>A0A1Y6CJ81</accession>
<dbReference type="SUPFAM" id="SSF53474">
    <property type="entry name" value="alpha/beta-Hydrolases"/>
    <property type="match status" value="1"/>
</dbReference>
<dbReference type="PANTHER" id="PTHR43433">
    <property type="entry name" value="HYDROLASE, ALPHA/BETA FOLD FAMILY PROTEIN"/>
    <property type="match status" value="1"/>
</dbReference>
<feature type="domain" description="Serine aminopeptidase S33" evidence="1">
    <location>
        <begin position="23"/>
        <end position="243"/>
    </location>
</feature>
<protein>
    <submittedName>
        <fullName evidence="2">Pimeloyl-ACP methyl ester carboxylesterase</fullName>
    </submittedName>
</protein>